<organism evidence="1 2">
    <name type="scientific">Skeletonema marinoi</name>
    <dbReference type="NCBI Taxonomy" id="267567"/>
    <lineage>
        <taxon>Eukaryota</taxon>
        <taxon>Sar</taxon>
        <taxon>Stramenopiles</taxon>
        <taxon>Ochrophyta</taxon>
        <taxon>Bacillariophyta</taxon>
        <taxon>Coscinodiscophyceae</taxon>
        <taxon>Thalassiosirophycidae</taxon>
        <taxon>Thalassiosirales</taxon>
        <taxon>Skeletonemataceae</taxon>
        <taxon>Skeletonema</taxon>
        <taxon>Skeletonema marinoi-dohrnii complex</taxon>
    </lineage>
</organism>
<proteinExistence type="predicted"/>
<protein>
    <submittedName>
        <fullName evidence="1">Uncharacterized protein</fullName>
    </submittedName>
</protein>
<gene>
    <name evidence="1" type="ORF">QTG54_013920</name>
</gene>
<reference evidence="1" key="1">
    <citation type="submission" date="2023-06" db="EMBL/GenBank/DDBJ databases">
        <title>Survivors Of The Sea: Transcriptome response of Skeletonema marinoi to long-term dormancy.</title>
        <authorList>
            <person name="Pinder M.I.M."/>
            <person name="Kourtchenko O."/>
            <person name="Robertson E.K."/>
            <person name="Larsson T."/>
            <person name="Maumus F."/>
            <person name="Osuna-Cruz C.M."/>
            <person name="Vancaester E."/>
            <person name="Stenow R."/>
            <person name="Vandepoele K."/>
            <person name="Ploug H."/>
            <person name="Bruchert V."/>
            <person name="Godhe A."/>
            <person name="Topel M."/>
        </authorList>
    </citation>
    <scope>NUCLEOTIDE SEQUENCE</scope>
    <source>
        <strain evidence="1">R05AC</strain>
    </source>
</reference>
<evidence type="ECO:0000313" key="1">
    <source>
        <dbReference type="EMBL" id="KAK1735306.1"/>
    </source>
</evidence>
<dbReference type="EMBL" id="JATAAI010000034">
    <property type="protein sequence ID" value="KAK1735306.1"/>
    <property type="molecule type" value="Genomic_DNA"/>
</dbReference>
<dbReference type="Proteomes" id="UP001224775">
    <property type="component" value="Unassembled WGS sequence"/>
</dbReference>
<accession>A0AAD8XWQ8</accession>
<sequence>MCSKVDCRNCGLATWQGCGMHVRCALYGISEEDRCPNWRKGIYKPCIQDNSTTDAPRAASEKK</sequence>
<keyword evidence="2" id="KW-1185">Reference proteome</keyword>
<name>A0AAD8XWQ8_9STRA</name>
<evidence type="ECO:0000313" key="2">
    <source>
        <dbReference type="Proteomes" id="UP001224775"/>
    </source>
</evidence>
<comment type="caution">
    <text evidence="1">The sequence shown here is derived from an EMBL/GenBank/DDBJ whole genome shotgun (WGS) entry which is preliminary data.</text>
</comment>
<dbReference type="AlphaFoldDB" id="A0AAD8XWQ8"/>